<proteinExistence type="predicted"/>
<feature type="transmembrane region" description="Helical" evidence="2">
    <location>
        <begin position="305"/>
        <end position="324"/>
    </location>
</feature>
<dbReference type="OrthoDB" id="5428055at2759"/>
<evidence type="ECO:0000313" key="3">
    <source>
        <dbReference type="EMBL" id="EXV04658.1"/>
    </source>
</evidence>
<gene>
    <name evidence="3" type="ORF">X797_002339</name>
</gene>
<protein>
    <submittedName>
        <fullName evidence="3">Uncharacterized protein</fullName>
    </submittedName>
</protein>
<comment type="caution">
    <text evidence="3">The sequence shown here is derived from an EMBL/GenBank/DDBJ whole genome shotgun (WGS) entry which is preliminary data.</text>
</comment>
<dbReference type="HOGENOM" id="CLU_048773_0_0_1"/>
<feature type="region of interest" description="Disordered" evidence="1">
    <location>
        <begin position="1"/>
        <end position="22"/>
    </location>
</feature>
<organism evidence="3 4">
    <name type="scientific">Metarhizium robertsii</name>
    <dbReference type="NCBI Taxonomy" id="568076"/>
    <lineage>
        <taxon>Eukaryota</taxon>
        <taxon>Fungi</taxon>
        <taxon>Dikarya</taxon>
        <taxon>Ascomycota</taxon>
        <taxon>Pezizomycotina</taxon>
        <taxon>Sordariomycetes</taxon>
        <taxon>Hypocreomycetidae</taxon>
        <taxon>Hypocreales</taxon>
        <taxon>Clavicipitaceae</taxon>
        <taxon>Metarhizium</taxon>
    </lineage>
</organism>
<reference evidence="3 4" key="1">
    <citation type="submission" date="2014-02" db="EMBL/GenBank/DDBJ databases">
        <title>The genome sequence of the entomopathogenic fungus Metarhizium robertsii ARSEF 2575.</title>
        <authorList>
            <person name="Giuliano Garisto Donzelli B."/>
            <person name="Roe B.A."/>
            <person name="Macmil S.L."/>
            <person name="Krasnoff S.B."/>
            <person name="Gibson D.M."/>
        </authorList>
    </citation>
    <scope>NUCLEOTIDE SEQUENCE [LARGE SCALE GENOMIC DNA]</scope>
    <source>
        <strain evidence="3 4">ARSEF 2575</strain>
    </source>
</reference>
<keyword evidence="2" id="KW-0812">Transmembrane</keyword>
<feature type="transmembrane region" description="Helical" evidence="2">
    <location>
        <begin position="336"/>
        <end position="355"/>
    </location>
</feature>
<evidence type="ECO:0000256" key="2">
    <source>
        <dbReference type="SAM" id="Phobius"/>
    </source>
</evidence>
<dbReference type="Proteomes" id="UP000030151">
    <property type="component" value="Unassembled WGS sequence"/>
</dbReference>
<evidence type="ECO:0000313" key="4">
    <source>
        <dbReference type="Proteomes" id="UP000030151"/>
    </source>
</evidence>
<keyword evidence="2" id="KW-1133">Transmembrane helix</keyword>
<dbReference type="AlphaFoldDB" id="A0A0A1V512"/>
<keyword evidence="2" id="KW-0472">Membrane</keyword>
<accession>A0A0A1V512</accession>
<dbReference type="EMBL" id="JELW01000002">
    <property type="protein sequence ID" value="EXV04658.1"/>
    <property type="molecule type" value="Genomic_DNA"/>
</dbReference>
<sequence>MSRQAYMSRREDGVSAPCAPSSSPGYVLEWSARDSRAQRHRRILPSVEELRAELLAGEGGRTQGRILVLRAGRVDGAVREALVSVARVDGGFIDAHAAGTPYRPRGGRRTWWWTCAYPEVAAGEGQVPLYRPGDGQALTISRMSVWLGGGGVPVVIVGHGAGPERRGRDHKLRRVEMSSFEQDLWEALAPPDEVAVEEVLGELVLDRWTGCLAAMRPGTIGGGAGQMQEQESLWAAMAALESNLDEARRLSGPGGRQLGAAGASAWADLMRRLEMRVRLGQQAIGAEASPARGGKTDNDRSLDRIAYLGGLMLPVSAVASILAIGGDYGPGGESFWVFWLSSFLASVLAVLVIYADQLRTVEVWLETGELDGELLPWEGEGSEEHLVQRWADGSRRAAWERRELGWGGAVKKMSGYYWWRRDPRLAFRRPRGVKLGGL</sequence>
<evidence type="ECO:0000256" key="1">
    <source>
        <dbReference type="SAM" id="MobiDB-lite"/>
    </source>
</evidence>
<name>A0A0A1V512_9HYPO</name>